<evidence type="ECO:0000256" key="1">
    <source>
        <dbReference type="SAM" id="MobiDB-lite"/>
    </source>
</evidence>
<dbReference type="EMBL" id="DSPX01000047">
    <property type="protein sequence ID" value="HGG00050.1"/>
    <property type="molecule type" value="Genomic_DNA"/>
</dbReference>
<accession>A0A7C3VMS3</accession>
<protein>
    <submittedName>
        <fullName evidence="2">Sporulation/spore germination protein</fullName>
    </submittedName>
</protein>
<sequence length="200" mass="21185">MQLIPSNCILKNYTATLLAAFILILVTGCAPGGGGEGGSRGAEEQGSRGAGEQGSSQTVSPSPRPPVSPSPPPPVSPSTASNPQTVTVTIYKPDPLCQELIPEQVAVSAEQPIEAAVGKVLEARNSADFTVAGYRININPSTGVATVDMRLTPGSQRRFVSMSSCEQFSLFGSLRRTLIENRQWGIEEVRFTDRGEEIIL</sequence>
<feature type="region of interest" description="Disordered" evidence="1">
    <location>
        <begin position="33"/>
        <end position="83"/>
    </location>
</feature>
<name>A0A7C3VMS3_9CYAN</name>
<proteinExistence type="predicted"/>
<feature type="compositionally biased region" description="Pro residues" evidence="1">
    <location>
        <begin position="62"/>
        <end position="76"/>
    </location>
</feature>
<reference evidence="2" key="1">
    <citation type="journal article" date="2020" name="mSystems">
        <title>Genome- and Community-Level Interaction Insights into Carbon Utilization and Element Cycling Functions of Hydrothermarchaeota in Hydrothermal Sediment.</title>
        <authorList>
            <person name="Zhou Z."/>
            <person name="Liu Y."/>
            <person name="Xu W."/>
            <person name="Pan J."/>
            <person name="Luo Z.H."/>
            <person name="Li M."/>
        </authorList>
    </citation>
    <scope>NUCLEOTIDE SEQUENCE [LARGE SCALE GENOMIC DNA]</scope>
    <source>
        <strain evidence="2">SpSt-374</strain>
    </source>
</reference>
<evidence type="ECO:0000313" key="2">
    <source>
        <dbReference type="EMBL" id="HGG00050.1"/>
    </source>
</evidence>
<comment type="caution">
    <text evidence="2">The sequence shown here is derived from an EMBL/GenBank/DDBJ whole genome shotgun (WGS) entry which is preliminary data.</text>
</comment>
<gene>
    <name evidence="2" type="ORF">ENR15_05155</name>
</gene>
<organism evidence="2">
    <name type="scientific">Planktothricoides sp. SpSt-374</name>
    <dbReference type="NCBI Taxonomy" id="2282167"/>
    <lineage>
        <taxon>Bacteria</taxon>
        <taxon>Bacillati</taxon>
        <taxon>Cyanobacteriota</taxon>
        <taxon>Cyanophyceae</taxon>
        <taxon>Oscillatoriophycideae</taxon>
        <taxon>Oscillatoriales</taxon>
        <taxon>Oscillatoriaceae</taxon>
        <taxon>Planktothricoides</taxon>
    </lineage>
</organism>
<dbReference type="AlphaFoldDB" id="A0A7C3VMS3"/>